<evidence type="ECO:0008006" key="8">
    <source>
        <dbReference type="Google" id="ProtNLM"/>
    </source>
</evidence>
<dbReference type="PANTHER" id="PTHR19857:SF19">
    <property type="entry name" value="26S PROTEASOME REGULATORY SUBUNIT RPN14"/>
    <property type="match status" value="1"/>
</dbReference>
<dbReference type="GO" id="GO:0000502">
    <property type="term" value="C:proteasome complex"/>
    <property type="evidence" value="ECO:0007669"/>
    <property type="project" value="UniProtKB-KW"/>
</dbReference>
<dbReference type="InterPro" id="IPR051179">
    <property type="entry name" value="WD_repeat_multifunction"/>
</dbReference>
<organism evidence="6 7">
    <name type="scientific">Metschnikowia pulcherrima</name>
    <dbReference type="NCBI Taxonomy" id="27326"/>
    <lineage>
        <taxon>Eukaryota</taxon>
        <taxon>Fungi</taxon>
        <taxon>Dikarya</taxon>
        <taxon>Ascomycota</taxon>
        <taxon>Saccharomycotina</taxon>
        <taxon>Pichiomycetes</taxon>
        <taxon>Metschnikowiaceae</taxon>
        <taxon>Metschnikowia</taxon>
    </lineage>
</organism>
<keyword evidence="1 5" id="KW-0853">WD repeat</keyword>
<evidence type="ECO:0000256" key="5">
    <source>
        <dbReference type="PROSITE-ProRule" id="PRU00221"/>
    </source>
</evidence>
<dbReference type="Proteomes" id="UP000649328">
    <property type="component" value="Unassembled WGS sequence"/>
</dbReference>
<dbReference type="InterPro" id="IPR015943">
    <property type="entry name" value="WD40/YVTN_repeat-like_dom_sf"/>
</dbReference>
<dbReference type="Gene3D" id="2.130.10.10">
    <property type="entry name" value="YVTN repeat-like/Quinoprotein amine dehydrogenase"/>
    <property type="match status" value="1"/>
</dbReference>
<comment type="caution">
    <text evidence="6">The sequence shown here is derived from an EMBL/GenBank/DDBJ whole genome shotgun (WGS) entry which is preliminary data.</text>
</comment>
<dbReference type="OrthoDB" id="10257301at2759"/>
<evidence type="ECO:0000256" key="2">
    <source>
        <dbReference type="ARBA" id="ARBA00022737"/>
    </source>
</evidence>
<dbReference type="PANTHER" id="PTHR19857">
    <property type="entry name" value="MITOCHONDRIAL DIVISION PROTEIN 1-RELATED"/>
    <property type="match status" value="1"/>
</dbReference>
<comment type="similarity">
    <text evidence="4">Belongs to the WD repeat PAAF1/RPN14 family.</text>
</comment>
<sequence length="421" mass="46393">MHIVTIQESFLDVIQDVEAGKVTHENIWVARRDTSNEEHQEYYDVTVLMKEGKLAFTSDTAPASHLKFQQNGHRQFTVDIADELGSHVYHLRFPDSKLNLGLRGSKISTSAILPDGTRLLIGTDAGHIMQYDTTTARLVSEIKNAHLADILQIVVLPSSQVMMSVGLDLQTKLWPVTSGAVNLPARIFLAQKGQITDIAIIDRGRNFLTASVDGSVDLWECSTAQVVSEFRRIGGLKDPVTCIALAEGQPVKPELTVGGDLLHGCSRSLVFVGYKLGTIQQYSVAGHYQTGTKLQRPVAVTLLHIEGGYLVSGYADGLLRVYEMKLNQETKEGQSENLTHSYYDLQLNPNFPIEHASVSSKKRGLSIMVSNGPELLLQVDFDGASFCYTQLVGLSELFRIVLIEKNGSNLYVATENDIAQY</sequence>
<dbReference type="EMBL" id="JACBPP010000004">
    <property type="protein sequence ID" value="KAF8002433.1"/>
    <property type="molecule type" value="Genomic_DNA"/>
</dbReference>
<keyword evidence="2" id="KW-0677">Repeat</keyword>
<evidence type="ECO:0000256" key="4">
    <source>
        <dbReference type="ARBA" id="ARBA00038321"/>
    </source>
</evidence>
<evidence type="ECO:0000313" key="6">
    <source>
        <dbReference type="EMBL" id="KAF8002433.1"/>
    </source>
</evidence>
<protein>
    <recommendedName>
        <fullName evidence="8">Proteasomal ATPase-associated factor 1</fullName>
    </recommendedName>
</protein>
<dbReference type="AlphaFoldDB" id="A0A8H7GSD7"/>
<name>A0A8H7GSD7_9ASCO</name>
<dbReference type="InterPro" id="IPR036322">
    <property type="entry name" value="WD40_repeat_dom_sf"/>
</dbReference>
<reference evidence="6" key="1">
    <citation type="submission" date="2020-10" db="EMBL/GenBank/DDBJ databases">
        <title>The Whole-Genome Sequence of Metschnikowia persimmonesis, a Novel Endophytic Yeast Species Isolated from Medicinal Plant Diospyros kaki Thumb.</title>
        <authorList>
            <person name="Rahmat E."/>
            <person name="Kang Y."/>
        </authorList>
    </citation>
    <scope>NUCLEOTIDE SEQUENCE</scope>
    <source>
        <strain evidence="6">KIOM G15050</strain>
    </source>
</reference>
<gene>
    <name evidence="6" type="ORF">HF325_003398</name>
</gene>
<feature type="repeat" description="WD" evidence="5">
    <location>
        <begin position="188"/>
        <end position="229"/>
    </location>
</feature>
<evidence type="ECO:0000313" key="7">
    <source>
        <dbReference type="Proteomes" id="UP000649328"/>
    </source>
</evidence>
<keyword evidence="3" id="KW-0647">Proteasome</keyword>
<dbReference type="PROSITE" id="PS50082">
    <property type="entry name" value="WD_REPEATS_2"/>
    <property type="match status" value="1"/>
</dbReference>
<dbReference type="Pfam" id="PF00400">
    <property type="entry name" value="WD40"/>
    <property type="match status" value="1"/>
</dbReference>
<proteinExistence type="inferred from homology"/>
<dbReference type="SMART" id="SM00320">
    <property type="entry name" value="WD40"/>
    <property type="match status" value="4"/>
</dbReference>
<dbReference type="SUPFAM" id="SSF50978">
    <property type="entry name" value="WD40 repeat-like"/>
    <property type="match status" value="1"/>
</dbReference>
<keyword evidence="7" id="KW-1185">Reference proteome</keyword>
<dbReference type="InterPro" id="IPR001680">
    <property type="entry name" value="WD40_rpt"/>
</dbReference>
<accession>A0A8H7GSD7</accession>
<evidence type="ECO:0000256" key="1">
    <source>
        <dbReference type="ARBA" id="ARBA00022574"/>
    </source>
</evidence>
<evidence type="ECO:0000256" key="3">
    <source>
        <dbReference type="ARBA" id="ARBA00022942"/>
    </source>
</evidence>